<evidence type="ECO:0000256" key="2">
    <source>
        <dbReference type="ARBA" id="ARBA00049988"/>
    </source>
</evidence>
<evidence type="ECO:0000313" key="4">
    <source>
        <dbReference type="Proteomes" id="UP001335183"/>
    </source>
</evidence>
<sequence>MVSASSRQTQHSEIKRERMELRVATSAKALIKRAMAVSGMTAGDLAYEGARRVLDEHERMRLSQADADAFLKAVANPPAPADRLIKAFERHKSVVG</sequence>
<dbReference type="RefSeq" id="WP_338445844.1">
    <property type="nucleotide sequence ID" value="NZ_CP144918.1"/>
</dbReference>
<proteinExistence type="inferred from homology"/>
<dbReference type="PANTHER" id="PTHR35401">
    <property type="entry name" value="COPG FAMILY HELIX-TURN-HELIX PROTEIN-RELATED-RELATED"/>
    <property type="match status" value="1"/>
</dbReference>
<keyword evidence="1" id="KW-1277">Toxin-antitoxin system</keyword>
<evidence type="ECO:0000313" key="3">
    <source>
        <dbReference type="EMBL" id="WWA46952.1"/>
    </source>
</evidence>
<organism evidence="3 4">
    <name type="scientific">Pelagerythrobacter marensis</name>
    <dbReference type="NCBI Taxonomy" id="543877"/>
    <lineage>
        <taxon>Bacteria</taxon>
        <taxon>Pseudomonadati</taxon>
        <taxon>Pseudomonadota</taxon>
        <taxon>Alphaproteobacteria</taxon>
        <taxon>Sphingomonadales</taxon>
        <taxon>Erythrobacteraceae</taxon>
        <taxon>Pelagerythrobacter</taxon>
    </lineage>
</organism>
<dbReference type="SUPFAM" id="SSF47598">
    <property type="entry name" value="Ribbon-helix-helix"/>
    <property type="match status" value="1"/>
</dbReference>
<comment type="similarity">
    <text evidence="2">Belongs to the TacA antitoxin family.</text>
</comment>
<dbReference type="Pfam" id="PF08681">
    <property type="entry name" value="TacA1"/>
    <property type="match status" value="1"/>
</dbReference>
<protein>
    <submittedName>
        <fullName evidence="3">DUF1778 domain-containing protein</fullName>
    </submittedName>
</protein>
<name>A0ABZ2D597_9SPHN</name>
<dbReference type="InterPro" id="IPR010985">
    <property type="entry name" value="Ribbon_hlx_hlx"/>
</dbReference>
<dbReference type="Gene3D" id="1.20.5.780">
    <property type="entry name" value="Single helix bin"/>
    <property type="match status" value="1"/>
</dbReference>
<dbReference type="Proteomes" id="UP001335183">
    <property type="component" value="Chromosome"/>
</dbReference>
<gene>
    <name evidence="3" type="ORF">V5F89_11900</name>
</gene>
<keyword evidence="4" id="KW-1185">Reference proteome</keyword>
<accession>A0ABZ2D597</accession>
<dbReference type="InterPro" id="IPR014795">
    <property type="entry name" value="TacA_1-like"/>
</dbReference>
<reference evidence="3 4" key="1">
    <citation type="submission" date="2024-02" db="EMBL/GenBank/DDBJ databases">
        <title>The whole genome sequence of five bacterial samples isolated from Abu Dhabi Sabkha-shore region.</title>
        <authorList>
            <person name="Sudalaimuthuasari N."/>
            <person name="Sarfraz B."/>
            <person name="Tuyisabe J.D."/>
            <person name="Mugisha Ntwali L.D.M."/>
            <person name="Ali A.I.A.A."/>
            <person name="Almansoori S.Z.A."/>
            <person name="Alajami H.S.A."/>
            <person name="Almeqbaali A.A.S."/>
            <person name="Kundu B."/>
            <person name="Saeed E.E."/>
            <person name="Sukumarinath V."/>
            <person name="Mishra A.K."/>
            <person name="Hazzouri K.M."/>
            <person name="Almaskari R."/>
            <person name="Sharma A.K."/>
            <person name="Amiri K.M.A."/>
        </authorList>
    </citation>
    <scope>NUCLEOTIDE SEQUENCE [LARGE SCALE GENOMIC DNA]</scope>
    <source>
        <strain evidence="4">kcgeb_sd</strain>
    </source>
</reference>
<evidence type="ECO:0000256" key="1">
    <source>
        <dbReference type="ARBA" id="ARBA00022649"/>
    </source>
</evidence>
<dbReference type="EMBL" id="CP144918">
    <property type="protein sequence ID" value="WWA46952.1"/>
    <property type="molecule type" value="Genomic_DNA"/>
</dbReference>
<dbReference type="PANTHER" id="PTHR35401:SF2">
    <property type="entry name" value="ABC-TYPE TRANSPORT SYSTEM"/>
    <property type="match status" value="1"/>
</dbReference>